<dbReference type="Gene3D" id="2.130.10.10">
    <property type="entry name" value="YVTN repeat-like/Quinoprotein amine dehydrogenase"/>
    <property type="match status" value="1"/>
</dbReference>
<evidence type="ECO:0000256" key="1">
    <source>
        <dbReference type="ARBA" id="ARBA00004389"/>
    </source>
</evidence>
<evidence type="ECO:0000256" key="3">
    <source>
        <dbReference type="ARBA" id="ARBA00022574"/>
    </source>
</evidence>
<dbReference type="SUPFAM" id="SSF50978">
    <property type="entry name" value="WD40 repeat-like"/>
    <property type="match status" value="1"/>
</dbReference>
<dbReference type="GO" id="GO:0005085">
    <property type="term" value="F:guanyl-nucleotide exchange factor activity"/>
    <property type="evidence" value="ECO:0007669"/>
    <property type="project" value="InterPro"/>
</dbReference>
<keyword evidence="4 12" id="KW-0812">Transmembrane</keyword>
<dbReference type="GO" id="GO:0006888">
    <property type="term" value="P:endoplasmic reticulum to Golgi vesicle-mediated transport"/>
    <property type="evidence" value="ECO:0007669"/>
    <property type="project" value="TreeGrafter"/>
</dbReference>
<evidence type="ECO:0000313" key="13">
    <source>
        <dbReference type="EMBL" id="JAE21190.1"/>
    </source>
</evidence>
<evidence type="ECO:0000256" key="9">
    <source>
        <dbReference type="ARBA" id="ARBA00022989"/>
    </source>
</evidence>
<evidence type="ECO:0000256" key="7">
    <source>
        <dbReference type="ARBA" id="ARBA00022892"/>
    </source>
</evidence>
<dbReference type="PANTHER" id="PTHR23284">
    <property type="entry name" value="PROLACTIN REGULATORY ELEMENT BINDING PROTEIN"/>
    <property type="match status" value="1"/>
</dbReference>
<feature type="region of interest" description="Disordered" evidence="11">
    <location>
        <begin position="31"/>
        <end position="55"/>
    </location>
</feature>
<dbReference type="AlphaFoldDB" id="A0A0A9G7Z4"/>
<keyword evidence="6" id="KW-0256">Endoplasmic reticulum</keyword>
<keyword evidence="3" id="KW-0853">WD repeat</keyword>
<dbReference type="Pfam" id="PF00400">
    <property type="entry name" value="WD40"/>
    <property type="match status" value="2"/>
</dbReference>
<keyword evidence="10 12" id="KW-0472">Membrane</keyword>
<keyword evidence="9 12" id="KW-1133">Transmembrane helix</keyword>
<keyword evidence="8" id="KW-0653">Protein transport</keyword>
<reference evidence="13" key="2">
    <citation type="journal article" date="2015" name="Data Brief">
        <title>Shoot transcriptome of the giant reed, Arundo donax.</title>
        <authorList>
            <person name="Barrero R.A."/>
            <person name="Guerrero F.D."/>
            <person name="Moolhuijzen P."/>
            <person name="Goolsby J.A."/>
            <person name="Tidwell J."/>
            <person name="Bellgard S.E."/>
            <person name="Bellgard M.I."/>
        </authorList>
    </citation>
    <scope>NUCLEOTIDE SEQUENCE</scope>
    <source>
        <tissue evidence="13">Shoot tissue taken approximately 20 cm above the soil surface</tissue>
    </source>
</reference>
<dbReference type="GO" id="GO:0015031">
    <property type="term" value="P:protein transport"/>
    <property type="evidence" value="ECO:0007669"/>
    <property type="project" value="UniProtKB-KW"/>
</dbReference>
<evidence type="ECO:0000256" key="6">
    <source>
        <dbReference type="ARBA" id="ARBA00022824"/>
    </source>
</evidence>
<dbReference type="GO" id="GO:0005789">
    <property type="term" value="C:endoplasmic reticulum membrane"/>
    <property type="evidence" value="ECO:0007669"/>
    <property type="project" value="UniProtKB-SubCell"/>
</dbReference>
<dbReference type="GO" id="GO:0003400">
    <property type="term" value="P:regulation of COPII vesicle coating"/>
    <property type="evidence" value="ECO:0007669"/>
    <property type="project" value="TreeGrafter"/>
</dbReference>
<dbReference type="EMBL" id="GBRH01176706">
    <property type="protein sequence ID" value="JAE21190.1"/>
    <property type="molecule type" value="Transcribed_RNA"/>
</dbReference>
<evidence type="ECO:0000256" key="5">
    <source>
        <dbReference type="ARBA" id="ARBA00022737"/>
    </source>
</evidence>
<name>A0A0A9G7Z4_ARUDO</name>
<evidence type="ECO:0000256" key="4">
    <source>
        <dbReference type="ARBA" id="ARBA00022692"/>
    </source>
</evidence>
<dbReference type="InterPro" id="IPR036322">
    <property type="entry name" value="WD40_repeat_dom_sf"/>
</dbReference>
<evidence type="ECO:0000256" key="10">
    <source>
        <dbReference type="ARBA" id="ARBA00023136"/>
    </source>
</evidence>
<protein>
    <submittedName>
        <fullName evidence="13">Uncharacterized protein</fullName>
    </submittedName>
</protein>
<keyword evidence="5" id="KW-0677">Repeat</keyword>
<sequence>MAPRGGGSQSYGFPIYCAAWLPLSHILEPDSPADDADASSSPLPPMAVLGGGGGEGRSGVPNKLVVAALDPSAAAGEAPALSTEPVFKKGTEEVPYRMAVHPRGDGVIIAFPNGCRLYRWTSQEREEPHKLALKSNEEALMGLKGVGLQLAVSFNGEGSVFATGGVDGHLRVFKWPGPAMEPFLTEADTKTSIKDLTFSSDEKFLAVIRSSSPCTVWNLQSSEVVANLPREAGEIFGFCRFSNKTDSSHILFVTVTAMQGDYGKIISWNTTSWTKIGSKKITREAISAFAVSPDGALLAIGTTEGSIIVLGSKNMQTLITVKKAHLGIVTTIAFSQDSGTLLSTSFDSTARVTPVGSPKSNGTSVWPMILVIILAILVYYCMQHKEDLLAMLPR</sequence>
<dbReference type="SMART" id="SM00320">
    <property type="entry name" value="WD40"/>
    <property type="match status" value="3"/>
</dbReference>
<dbReference type="PANTHER" id="PTHR23284:SF0">
    <property type="entry name" value="PROLACTIN REGULATORY ELEMENT-BINDING PROTEIN"/>
    <property type="match status" value="1"/>
</dbReference>
<proteinExistence type="predicted"/>
<dbReference type="InterPro" id="IPR001680">
    <property type="entry name" value="WD40_rpt"/>
</dbReference>
<evidence type="ECO:0000256" key="8">
    <source>
        <dbReference type="ARBA" id="ARBA00022927"/>
    </source>
</evidence>
<reference evidence="13" key="1">
    <citation type="submission" date="2014-09" db="EMBL/GenBank/DDBJ databases">
        <authorList>
            <person name="Magalhaes I.L.F."/>
            <person name="Oliveira U."/>
            <person name="Santos F.R."/>
            <person name="Vidigal T.H.D.A."/>
            <person name="Brescovit A.D."/>
            <person name="Santos A.J."/>
        </authorList>
    </citation>
    <scope>NUCLEOTIDE SEQUENCE</scope>
    <source>
        <tissue evidence="13">Shoot tissue taken approximately 20 cm above the soil surface</tissue>
    </source>
</reference>
<evidence type="ECO:0000256" key="11">
    <source>
        <dbReference type="SAM" id="MobiDB-lite"/>
    </source>
</evidence>
<feature type="transmembrane region" description="Helical" evidence="12">
    <location>
        <begin position="364"/>
        <end position="382"/>
    </location>
</feature>
<dbReference type="InterPro" id="IPR045260">
    <property type="entry name" value="Sec12-like"/>
</dbReference>
<dbReference type="FunFam" id="2.130.10.10:FF:000612">
    <property type="entry name" value="SEC12-like protein 2"/>
    <property type="match status" value="1"/>
</dbReference>
<dbReference type="InterPro" id="IPR015943">
    <property type="entry name" value="WD40/YVTN_repeat-like_dom_sf"/>
</dbReference>
<evidence type="ECO:0000256" key="2">
    <source>
        <dbReference type="ARBA" id="ARBA00022448"/>
    </source>
</evidence>
<accession>A0A0A9G7Z4</accession>
<keyword evidence="2" id="KW-0813">Transport</keyword>
<evidence type="ECO:0000256" key="12">
    <source>
        <dbReference type="SAM" id="Phobius"/>
    </source>
</evidence>
<comment type="subcellular location">
    <subcellularLocation>
        <location evidence="1">Endoplasmic reticulum membrane</location>
        <topology evidence="1">Single-pass membrane protein</topology>
    </subcellularLocation>
</comment>
<organism evidence="13">
    <name type="scientific">Arundo donax</name>
    <name type="common">Giant reed</name>
    <name type="synonym">Donax arundinaceus</name>
    <dbReference type="NCBI Taxonomy" id="35708"/>
    <lineage>
        <taxon>Eukaryota</taxon>
        <taxon>Viridiplantae</taxon>
        <taxon>Streptophyta</taxon>
        <taxon>Embryophyta</taxon>
        <taxon>Tracheophyta</taxon>
        <taxon>Spermatophyta</taxon>
        <taxon>Magnoliopsida</taxon>
        <taxon>Liliopsida</taxon>
        <taxon>Poales</taxon>
        <taxon>Poaceae</taxon>
        <taxon>PACMAD clade</taxon>
        <taxon>Arundinoideae</taxon>
        <taxon>Arundineae</taxon>
        <taxon>Arundo</taxon>
    </lineage>
</organism>
<keyword evidence="7" id="KW-0931">ER-Golgi transport</keyword>